<evidence type="ECO:0000259" key="2">
    <source>
        <dbReference type="Pfam" id="PF01156"/>
    </source>
</evidence>
<comment type="caution">
    <text evidence="3">The sequence shown here is derived from an EMBL/GenBank/DDBJ whole genome shotgun (WGS) entry which is preliminary data.</text>
</comment>
<evidence type="ECO:0000256" key="1">
    <source>
        <dbReference type="SAM" id="SignalP"/>
    </source>
</evidence>
<dbReference type="GO" id="GO:0016799">
    <property type="term" value="F:hydrolase activity, hydrolyzing N-glycosyl compounds"/>
    <property type="evidence" value="ECO:0007669"/>
    <property type="project" value="InterPro"/>
</dbReference>
<dbReference type="Proteomes" id="UP000550501">
    <property type="component" value="Unassembled WGS sequence"/>
</dbReference>
<feature type="signal peptide" evidence="1">
    <location>
        <begin position="1"/>
        <end position="22"/>
    </location>
</feature>
<evidence type="ECO:0000313" key="3">
    <source>
        <dbReference type="EMBL" id="MBB2988610.1"/>
    </source>
</evidence>
<protein>
    <submittedName>
        <fullName evidence="3">Inosine-uridine nucleoside N-ribohydrolase</fullName>
    </submittedName>
</protein>
<organism evidence="3 4">
    <name type="scientific">Mycolicibacterium iranicum</name>
    <name type="common">Mycobacterium iranicum</name>
    <dbReference type="NCBI Taxonomy" id="912594"/>
    <lineage>
        <taxon>Bacteria</taxon>
        <taxon>Bacillati</taxon>
        <taxon>Actinomycetota</taxon>
        <taxon>Actinomycetes</taxon>
        <taxon>Mycobacteriales</taxon>
        <taxon>Mycobacteriaceae</taxon>
        <taxon>Mycolicibacterium</taxon>
    </lineage>
</organism>
<feature type="domain" description="Inosine/uridine-preferring nucleoside hydrolase" evidence="2">
    <location>
        <begin position="34"/>
        <end position="305"/>
    </location>
</feature>
<accession>A0A839PX03</accession>
<dbReference type="RefSeq" id="WP_183465920.1">
    <property type="nucleotide sequence ID" value="NZ_JACHVU010000001.1"/>
</dbReference>
<keyword evidence="3" id="KW-0378">Hydrolase</keyword>
<name>A0A839PX03_MYCIR</name>
<dbReference type="InterPro" id="IPR001910">
    <property type="entry name" value="Inosine/uridine_hydrolase_dom"/>
</dbReference>
<proteinExistence type="predicted"/>
<dbReference type="InterPro" id="IPR036452">
    <property type="entry name" value="Ribo_hydro-like"/>
</dbReference>
<keyword evidence="1" id="KW-0732">Signal</keyword>
<dbReference type="Gene3D" id="3.90.245.10">
    <property type="entry name" value="Ribonucleoside hydrolase-like"/>
    <property type="match status" value="1"/>
</dbReference>
<keyword evidence="4" id="KW-1185">Reference proteome</keyword>
<evidence type="ECO:0000313" key="4">
    <source>
        <dbReference type="Proteomes" id="UP000550501"/>
    </source>
</evidence>
<dbReference type="SUPFAM" id="SSF53590">
    <property type="entry name" value="Nucleoside hydrolase"/>
    <property type="match status" value="1"/>
</dbReference>
<dbReference type="Pfam" id="PF01156">
    <property type="entry name" value="IU_nuc_hydro"/>
    <property type="match status" value="1"/>
</dbReference>
<dbReference type="EMBL" id="JACHVU010000001">
    <property type="protein sequence ID" value="MBB2988610.1"/>
    <property type="molecule type" value="Genomic_DNA"/>
</dbReference>
<feature type="chain" id="PRO_5039195094" evidence="1">
    <location>
        <begin position="23"/>
        <end position="333"/>
    </location>
</feature>
<sequence length="333" mass="35439">MPRLLTLLTAVAVFVAAVPAPASPAGASPDGSCVVIDTDLDIDDMMTIPAVVGARHVAAIVTTEGFTLPGLAAPAISRLLAQPGLRTIPVVTGDGVHRSEPDIASSFGDFVLVFRALMHRLNNFLPAALPPTAPEDYVQRVVDAVTDCTRVDVLVLGPFTSFENYSPAIRSAIGRVVISGRPLKGSRELEAVESFNCGYDKPSCEKVFHEQLPGLDHTFVDVPRSDCDLTPNRAGCVGSVHGPTLAMARALGPAGVPGTLKQILLDHPQSWAIGDWEHSGYGGRSLFWDQSAALALLEPAVFRQVDGHLETTLSPAEFQRRWAEYLNLAAGYA</sequence>
<reference evidence="3 4" key="1">
    <citation type="submission" date="2020-08" db="EMBL/GenBank/DDBJ databases">
        <title>The Agave Microbiome: Exploring the role of microbial communities in plant adaptations to desert environments.</title>
        <authorList>
            <person name="Partida-Martinez L.P."/>
        </authorList>
    </citation>
    <scope>NUCLEOTIDE SEQUENCE [LARGE SCALE GENOMIC DNA]</scope>
    <source>
        <strain evidence="3 4">AT2.18</strain>
    </source>
</reference>
<gene>
    <name evidence="3" type="ORF">FHR72_000067</name>
</gene>
<dbReference type="AlphaFoldDB" id="A0A839PX03"/>